<gene>
    <name evidence="3" type="ORF">A3Q41_05024</name>
</gene>
<keyword evidence="4" id="KW-1185">Reference proteome</keyword>
<evidence type="ECO:0000259" key="2">
    <source>
        <dbReference type="Pfam" id="PF03432"/>
    </source>
</evidence>
<feature type="domain" description="MobA/VirD2-like nuclease" evidence="2">
    <location>
        <begin position="96"/>
        <end position="197"/>
    </location>
</feature>
<dbReference type="RefSeq" id="WP_069973123.1">
    <property type="nucleotide sequence ID" value="NZ_CP015221.1"/>
</dbReference>
<reference evidence="4" key="2">
    <citation type="submission" date="2016-04" db="EMBL/GenBank/DDBJ databases">
        <title>Complete Genome and Plasmid Sequences for Rhodococcus fascians D188 and Draft Sequences for Rhodococcus spp. Isolates PBTS 1 and PBTS 2.</title>
        <authorList>
            <person name="Stamer R."/>
            <person name="Vereecke D."/>
            <person name="Zhang Y."/>
            <person name="Schilkey F."/>
            <person name="Devitt N."/>
            <person name="Randall J."/>
        </authorList>
    </citation>
    <scope>NUCLEOTIDE SEQUENCE [LARGE SCALE GENOMIC DNA]</scope>
    <source>
        <strain evidence="4">PBTS2</strain>
        <plasmid evidence="4">unnamed1</plasmid>
    </source>
</reference>
<reference evidence="3 4" key="1">
    <citation type="journal article" date="2016" name="Genome Announc.">
        <title>Complete Genome and Plasmid Sequences for Rhodococcus fascians D188 and Draft Sequences for Rhodococcus Isolates PBTS 1 and PBTS 2.</title>
        <authorList>
            <person name="Stamler R.A."/>
            <person name="Vereecke D."/>
            <person name="Zhang Y."/>
            <person name="Schilkey F."/>
            <person name="Devitt N."/>
            <person name="Randall J.J."/>
        </authorList>
    </citation>
    <scope>NUCLEOTIDE SEQUENCE [LARGE SCALE GENOMIC DNA]</scope>
    <source>
        <strain evidence="3 4">PBTS2</strain>
        <plasmid evidence="3">unnamed1</plasmid>
    </source>
</reference>
<protein>
    <recommendedName>
        <fullName evidence="2">MobA/VirD2-like nuclease domain-containing protein</fullName>
    </recommendedName>
</protein>
<feature type="region of interest" description="Disordered" evidence="1">
    <location>
        <begin position="546"/>
        <end position="566"/>
    </location>
</feature>
<evidence type="ECO:0000256" key="1">
    <source>
        <dbReference type="SAM" id="MobiDB-lite"/>
    </source>
</evidence>
<accession>A0A143QTG6</accession>
<evidence type="ECO:0000313" key="3">
    <source>
        <dbReference type="EMBL" id="AMY26279.1"/>
    </source>
</evidence>
<sequence length="566" mass="60442">MIPKIVKGSKMVGLVVYLAGPGKANEHENPHIVAGHNAVVLRAPTGELTHADAIDIAHEIDTPRVVFGTEVLATNRKQMNAAIDDGVPRSVALADATHDINVWHCSLSLNPEEGELSDEKWGAIATDFMKEMGFDDPDDPRSPARWVAIRHGKTKRGGDHIHIAASVVREDGTKVNLRRDHKRVQTTANLLEHRYGLTVLMSREEERGTRGLEPAELETTRRSGAVEPVRHSLERAVRAAATASKSEAEFVRRLRADKLLVRPRYDKGSAGAVIGYSVAATPSAAERANGGKPVWYGGGRLSKDLTLPRLRDEWDTSADANAAAAAEWSAARKKASVTRGNGRERAGFDPALYARAAADMETWNAYLASVPASDRAQWARASGRAAGVFAAWSARIEPTPGPLAAASASLAQSAQIPAHSRGDGAGARMTSAAGAALIVLQATTTDPTAATALLLHQMMRTLDAIAAAHRASGEAQRAAQLVAVRERHLDALHARLSNPMTAATAFELHPIAARIQKAREEVEAGSQTLRGKQSVAIAADVAGVDVGSDSSRRPRVGSRKDLNHER</sequence>
<proteinExistence type="predicted"/>
<dbReference type="KEGG" id="rhs:A3Q41_05024"/>
<organism evidence="3 4">
    <name type="scientific">Rhodococcoides fascians</name>
    <name type="common">Rhodococcus fascians</name>
    <dbReference type="NCBI Taxonomy" id="1828"/>
    <lineage>
        <taxon>Bacteria</taxon>
        <taxon>Bacillati</taxon>
        <taxon>Actinomycetota</taxon>
        <taxon>Actinomycetes</taxon>
        <taxon>Mycobacteriales</taxon>
        <taxon>Nocardiaceae</taxon>
        <taxon>Rhodococcoides</taxon>
    </lineage>
</organism>
<keyword evidence="3" id="KW-0614">Plasmid</keyword>
<dbReference type="AlphaFoldDB" id="A0A143QTG6"/>
<dbReference type="InterPro" id="IPR005094">
    <property type="entry name" value="Endonuclease_MobA/VirD2"/>
</dbReference>
<dbReference type="PATRIC" id="fig|1653479.3.peg.5092"/>
<geneLocation type="plasmid" evidence="3 4">
    <name>unnamed1</name>
</geneLocation>
<dbReference type="Proteomes" id="UP000076038">
    <property type="component" value="Plasmid unnamed1"/>
</dbReference>
<name>A0A143QTG6_RHOFA</name>
<dbReference type="EMBL" id="CP015221">
    <property type="protein sequence ID" value="AMY26279.1"/>
    <property type="molecule type" value="Genomic_DNA"/>
</dbReference>
<dbReference type="Pfam" id="PF03432">
    <property type="entry name" value="Relaxase"/>
    <property type="match status" value="1"/>
</dbReference>
<evidence type="ECO:0000313" key="4">
    <source>
        <dbReference type="Proteomes" id="UP000076038"/>
    </source>
</evidence>